<evidence type="ECO:0000259" key="17">
    <source>
        <dbReference type="Pfam" id="PF17900"/>
    </source>
</evidence>
<comment type="cofactor">
    <cofactor evidence="15">
        <name>Zn(2+)</name>
        <dbReference type="ChEBI" id="CHEBI:29105"/>
    </cofactor>
    <text evidence="15">Binds 1 zinc ion per subunit.</text>
</comment>
<keyword evidence="19" id="KW-1185">Reference proteome</keyword>
<gene>
    <name evidence="18" type="ORF">FNH21_04015</name>
</gene>
<dbReference type="SUPFAM" id="SSF55486">
    <property type="entry name" value="Metalloproteases ('zincins'), catalytic domain"/>
    <property type="match status" value="1"/>
</dbReference>
<feature type="binding site" evidence="15">
    <location>
        <position position="315"/>
    </location>
    <ligand>
        <name>Zn(2+)</name>
        <dbReference type="ChEBI" id="CHEBI:29105"/>
        <note>catalytic</note>
    </ligand>
</feature>
<protein>
    <recommendedName>
        <fullName evidence="5">Aminopeptidase N</fullName>
        <ecNumber evidence="4">3.4.11.2</ecNumber>
    </recommendedName>
    <alternativeName>
        <fullName evidence="12">Alanine aminopeptidase</fullName>
    </alternativeName>
    <alternativeName>
        <fullName evidence="13">Lysyl aminopeptidase</fullName>
    </alternativeName>
</protein>
<dbReference type="Gene3D" id="2.60.40.1730">
    <property type="entry name" value="tricorn interacting facor f3 domain"/>
    <property type="match status" value="1"/>
</dbReference>
<accession>A0A7X1NNA9</accession>
<feature type="active site" description="Proton acceptor" evidence="14">
    <location>
        <position position="312"/>
    </location>
</feature>
<dbReference type="GO" id="GO:0016285">
    <property type="term" value="F:alanyl aminopeptidase activity"/>
    <property type="evidence" value="ECO:0007669"/>
    <property type="project" value="UniProtKB-EC"/>
</dbReference>
<comment type="caution">
    <text evidence="18">The sequence shown here is derived from an EMBL/GenBank/DDBJ whole genome shotgun (WGS) entry which is preliminary data.</text>
</comment>
<evidence type="ECO:0000256" key="1">
    <source>
        <dbReference type="ARBA" id="ARBA00000098"/>
    </source>
</evidence>
<evidence type="ECO:0000256" key="7">
    <source>
        <dbReference type="ARBA" id="ARBA00022670"/>
    </source>
</evidence>
<evidence type="ECO:0000259" key="16">
    <source>
        <dbReference type="Pfam" id="PF01433"/>
    </source>
</evidence>
<dbReference type="Gene3D" id="1.10.390.10">
    <property type="entry name" value="Neutral Protease Domain 2"/>
    <property type="match status" value="1"/>
</dbReference>
<dbReference type="InterPro" id="IPR045357">
    <property type="entry name" value="Aminopeptidase_N-like_N"/>
</dbReference>
<dbReference type="GO" id="GO:0008270">
    <property type="term" value="F:zinc ion binding"/>
    <property type="evidence" value="ECO:0007669"/>
    <property type="project" value="InterPro"/>
</dbReference>
<evidence type="ECO:0000256" key="13">
    <source>
        <dbReference type="ARBA" id="ARBA00031533"/>
    </source>
</evidence>
<evidence type="ECO:0000256" key="6">
    <source>
        <dbReference type="ARBA" id="ARBA00022490"/>
    </source>
</evidence>
<evidence type="ECO:0000256" key="10">
    <source>
        <dbReference type="ARBA" id="ARBA00022833"/>
    </source>
</evidence>
<evidence type="ECO:0000256" key="8">
    <source>
        <dbReference type="ARBA" id="ARBA00022723"/>
    </source>
</evidence>
<comment type="catalytic activity">
    <reaction evidence="1">
        <text>Release of an N-terminal amino acid, Xaa-|-Yaa- from a peptide, amide or arylamide. Xaa is preferably Ala, but may be most amino acids including Pro (slow action). When a terminal hydrophobic residue is followed by a prolyl residue, the two may be released as an intact Xaa-Pro dipeptide.</text>
        <dbReference type="EC" id="3.4.11.2"/>
    </reaction>
</comment>
<dbReference type="InterPro" id="IPR001930">
    <property type="entry name" value="Peptidase_M1"/>
</dbReference>
<keyword evidence="9" id="KW-0378">Hydrolase</keyword>
<dbReference type="PANTHER" id="PTHR45726:SF3">
    <property type="entry name" value="LEUKOTRIENE A-4 HYDROLASE"/>
    <property type="match status" value="1"/>
</dbReference>
<dbReference type="GO" id="GO:0006508">
    <property type="term" value="P:proteolysis"/>
    <property type="evidence" value="ECO:0007669"/>
    <property type="project" value="UniProtKB-KW"/>
</dbReference>
<evidence type="ECO:0000256" key="14">
    <source>
        <dbReference type="PIRSR" id="PIRSR634015-1"/>
    </source>
</evidence>
<evidence type="ECO:0000256" key="9">
    <source>
        <dbReference type="ARBA" id="ARBA00022801"/>
    </source>
</evidence>
<keyword evidence="6" id="KW-0963">Cytoplasm</keyword>
<evidence type="ECO:0000256" key="15">
    <source>
        <dbReference type="PIRSR" id="PIRSR634015-3"/>
    </source>
</evidence>
<evidence type="ECO:0000256" key="2">
    <source>
        <dbReference type="ARBA" id="ARBA00004496"/>
    </source>
</evidence>
<dbReference type="GO" id="GO:0008237">
    <property type="term" value="F:metallopeptidase activity"/>
    <property type="evidence" value="ECO:0007669"/>
    <property type="project" value="UniProtKB-KW"/>
</dbReference>
<keyword evidence="11" id="KW-0482">Metalloprotease</keyword>
<evidence type="ECO:0000256" key="11">
    <source>
        <dbReference type="ARBA" id="ARBA00023049"/>
    </source>
</evidence>
<dbReference type="InterPro" id="IPR027268">
    <property type="entry name" value="Peptidase_M4/M1_CTD_sf"/>
</dbReference>
<dbReference type="RefSeq" id="WP_191931591.1">
    <property type="nucleotide sequence ID" value="NZ_VJXX01000001.1"/>
</dbReference>
<evidence type="ECO:0000313" key="18">
    <source>
        <dbReference type="EMBL" id="MPY09889.1"/>
    </source>
</evidence>
<dbReference type="Proteomes" id="UP000326464">
    <property type="component" value="Unassembled WGS sequence"/>
</dbReference>
<dbReference type="Pfam" id="PF01433">
    <property type="entry name" value="Peptidase_M1"/>
    <property type="match status" value="1"/>
</dbReference>
<feature type="domain" description="Peptidase M1 membrane alanine aminopeptidase" evidence="16">
    <location>
        <begin position="253"/>
        <end position="433"/>
    </location>
</feature>
<dbReference type="InterPro" id="IPR034015">
    <property type="entry name" value="M1_LTA4H"/>
</dbReference>
<dbReference type="EC" id="3.4.11.2" evidence="4"/>
<dbReference type="InterPro" id="IPR014782">
    <property type="entry name" value="Peptidase_M1_dom"/>
</dbReference>
<feature type="binding site" evidence="15">
    <location>
        <position position="311"/>
    </location>
    <ligand>
        <name>Zn(2+)</name>
        <dbReference type="ChEBI" id="CHEBI:29105"/>
        <note>catalytic</note>
    </ligand>
</feature>
<dbReference type="InterPro" id="IPR042097">
    <property type="entry name" value="Aminopeptidase_N-like_N_sf"/>
</dbReference>
<keyword evidence="7" id="KW-0645">Protease</keyword>
<dbReference type="Pfam" id="PF17900">
    <property type="entry name" value="Peptidase_M1_N"/>
    <property type="match status" value="1"/>
</dbReference>
<evidence type="ECO:0000256" key="12">
    <source>
        <dbReference type="ARBA" id="ARBA00029811"/>
    </source>
</evidence>
<dbReference type="EMBL" id="VJXX01000001">
    <property type="protein sequence ID" value="MPY09889.1"/>
    <property type="molecule type" value="Genomic_DNA"/>
</dbReference>
<keyword evidence="10 15" id="KW-0862">Zinc</keyword>
<dbReference type="SUPFAM" id="SSF63737">
    <property type="entry name" value="Leukotriene A4 hydrolase N-terminal domain"/>
    <property type="match status" value="1"/>
</dbReference>
<dbReference type="CDD" id="cd09603">
    <property type="entry name" value="M1_APN_like"/>
    <property type="match status" value="1"/>
</dbReference>
<dbReference type="GO" id="GO:0005737">
    <property type="term" value="C:cytoplasm"/>
    <property type="evidence" value="ECO:0007669"/>
    <property type="project" value="UniProtKB-SubCell"/>
</dbReference>
<feature type="active site" description="Proton donor" evidence="14">
    <location>
        <position position="387"/>
    </location>
</feature>
<name>A0A7X1NNA9_9MICC</name>
<evidence type="ECO:0000256" key="4">
    <source>
        <dbReference type="ARBA" id="ARBA00012564"/>
    </source>
</evidence>
<evidence type="ECO:0000256" key="5">
    <source>
        <dbReference type="ARBA" id="ARBA00015611"/>
    </source>
</evidence>
<proteinExistence type="inferred from homology"/>
<comment type="similarity">
    <text evidence="3">Belongs to the peptidase M1 family.</text>
</comment>
<reference evidence="19" key="1">
    <citation type="submission" date="2019-07" db="EMBL/GenBank/DDBJ databases">
        <title>Arthrobacter KR32 sp. nov., isolated from mountain cheese made of cows milk.</title>
        <authorList>
            <person name="Flegler A."/>
        </authorList>
    </citation>
    <scope>NUCLEOTIDE SEQUENCE [LARGE SCALE GENOMIC DNA]</scope>
    <source>
        <strain evidence="19">KR32</strain>
    </source>
</reference>
<sequence length="456" mass="49900">MGSSSEGSAPDPYTPGNGSTAYRVKHYDLTLDYKLASNRLSGRAVLTMAAHRELHQLELDLSGLRTTKVTSDTVRVRSFKERAGKLVVAFRDPVPDDAELRLDIRYEGNPAPISGIWGDVGWEELTDGVLVAGQPTGAPSWFPCNDHPSGKASYRFTVTTDAGYRAVCNGVLVSRIAKSSRTTWVYEQSEPMPTYLATVQIGRYDLVALNDPAQPAVHLPRHAGGGRERGRPVPQYAAVPAALAHAAKASLGRHHEMMTAFEECFGPYPFPQYLLVVADDELEIPLEAQTLSIIGRNHLDEGWEAQRLIAHELAHQWFGNAVTTARWQDIWLHEGFACYAEWLWSEASGATTAEAHARSTHQRLAGEPQDLVIGDPGAADMFDDRVYKRGALALHALRTAVGDDAFFGLLRSWTAEHRFGSVTTPDFLAFVTRTLPGTDAEALLGPWLHTGALPAP</sequence>
<evidence type="ECO:0000313" key="19">
    <source>
        <dbReference type="Proteomes" id="UP000326464"/>
    </source>
</evidence>
<organism evidence="18 19">
    <name type="scientific">Arthrobacter bussei</name>
    <dbReference type="NCBI Taxonomy" id="2594179"/>
    <lineage>
        <taxon>Bacteria</taxon>
        <taxon>Bacillati</taxon>
        <taxon>Actinomycetota</taxon>
        <taxon>Actinomycetes</taxon>
        <taxon>Micrococcales</taxon>
        <taxon>Micrococcaceae</taxon>
        <taxon>Arthrobacter</taxon>
    </lineage>
</organism>
<comment type="subcellular location">
    <subcellularLocation>
        <location evidence="2">Cytoplasm</location>
    </subcellularLocation>
</comment>
<dbReference type="AlphaFoldDB" id="A0A7X1NNA9"/>
<dbReference type="PRINTS" id="PR00756">
    <property type="entry name" value="ALADIPTASE"/>
</dbReference>
<feature type="domain" description="Aminopeptidase N-like N-terminal" evidence="17">
    <location>
        <begin position="25"/>
        <end position="196"/>
    </location>
</feature>
<dbReference type="PANTHER" id="PTHR45726">
    <property type="entry name" value="LEUKOTRIENE A-4 HYDROLASE"/>
    <property type="match status" value="1"/>
</dbReference>
<feature type="binding site" evidence="15">
    <location>
        <position position="334"/>
    </location>
    <ligand>
        <name>Zn(2+)</name>
        <dbReference type="ChEBI" id="CHEBI:29105"/>
        <note>catalytic</note>
    </ligand>
</feature>
<keyword evidence="8 15" id="KW-0479">Metal-binding</keyword>
<evidence type="ECO:0000256" key="3">
    <source>
        <dbReference type="ARBA" id="ARBA00010136"/>
    </source>
</evidence>